<comment type="caution">
    <text evidence="2">The sequence shown here is derived from an EMBL/GenBank/DDBJ whole genome shotgun (WGS) entry which is preliminary data.</text>
</comment>
<name>A0A0L0UTE4_9BASI</name>
<evidence type="ECO:0008006" key="4">
    <source>
        <dbReference type="Google" id="ProtNLM"/>
    </source>
</evidence>
<sequence length="437" mass="50441">MANKSSPVRLSSEQKIDIIKQILKSLQKGPRIVTRISRNVWDDVVRQLNLSNPTTDVFTESRCQYIYNTTKQVFEDFEEIKDITEGTFNHETHMLEILDGKWEDLLQWEDTKDTTLKPSRFRNTPFPFYDLIKDINSIVEPHDDKSDQPDTMTADITPARHNPTLPLAQVDPTPESNEAMIIIVALCIIREAKGSSEEIDRLFDELPNHPETGTPNAPTTYYKRHEHTQTEIHNILLSLHHEMQRNDLLGCHRIPWDIHTAVANELERGTTTKGLYTPNRCLNVFKRFIEFETLRATPHSKLNNTPITPSPNHHLLKDLVPNQAPDDRFREKLKKYRASLKNGFTLVQPRHKPNGTYRIRHTRTGKIKKNDLPLPKQNRPTIVLSSDDECMEEALKIINNQARPQVISRDGHSTSDDEQSSTCFEEGNTIEQLQKKL</sequence>
<evidence type="ECO:0000313" key="3">
    <source>
        <dbReference type="Proteomes" id="UP000054564"/>
    </source>
</evidence>
<feature type="region of interest" description="Disordered" evidence="1">
    <location>
        <begin position="405"/>
        <end position="424"/>
    </location>
</feature>
<evidence type="ECO:0000256" key="1">
    <source>
        <dbReference type="SAM" id="MobiDB-lite"/>
    </source>
</evidence>
<protein>
    <recommendedName>
        <fullName evidence="4">Myb/SANT-like domain-containing protein</fullName>
    </recommendedName>
</protein>
<gene>
    <name evidence="2" type="ORF">PSTG_16282</name>
</gene>
<dbReference type="Proteomes" id="UP000054564">
    <property type="component" value="Unassembled WGS sequence"/>
</dbReference>
<proteinExistence type="predicted"/>
<dbReference type="AlphaFoldDB" id="A0A0L0UTE4"/>
<organism evidence="2 3">
    <name type="scientific">Puccinia striiformis f. sp. tritici PST-78</name>
    <dbReference type="NCBI Taxonomy" id="1165861"/>
    <lineage>
        <taxon>Eukaryota</taxon>
        <taxon>Fungi</taxon>
        <taxon>Dikarya</taxon>
        <taxon>Basidiomycota</taxon>
        <taxon>Pucciniomycotina</taxon>
        <taxon>Pucciniomycetes</taxon>
        <taxon>Pucciniales</taxon>
        <taxon>Pucciniaceae</taxon>
        <taxon>Puccinia</taxon>
    </lineage>
</organism>
<evidence type="ECO:0000313" key="2">
    <source>
        <dbReference type="EMBL" id="KNE90290.1"/>
    </source>
</evidence>
<dbReference type="EMBL" id="AJIL01000266">
    <property type="protein sequence ID" value="KNE90290.1"/>
    <property type="molecule type" value="Genomic_DNA"/>
</dbReference>
<accession>A0A0L0UTE4</accession>
<reference evidence="3" key="1">
    <citation type="submission" date="2014-03" db="EMBL/GenBank/DDBJ databases">
        <title>The Genome Sequence of Puccinia striiformis f. sp. tritici PST-78.</title>
        <authorList>
            <consortium name="The Broad Institute Genome Sequencing Platform"/>
            <person name="Cuomo C."/>
            <person name="Hulbert S."/>
            <person name="Chen X."/>
            <person name="Walker B."/>
            <person name="Young S.K."/>
            <person name="Zeng Q."/>
            <person name="Gargeya S."/>
            <person name="Fitzgerald M."/>
            <person name="Haas B."/>
            <person name="Abouelleil A."/>
            <person name="Alvarado L."/>
            <person name="Arachchi H.M."/>
            <person name="Berlin A.M."/>
            <person name="Chapman S.B."/>
            <person name="Goldberg J."/>
            <person name="Griggs A."/>
            <person name="Gujja S."/>
            <person name="Hansen M."/>
            <person name="Howarth C."/>
            <person name="Imamovic A."/>
            <person name="Larimer J."/>
            <person name="McCowan C."/>
            <person name="Montmayeur A."/>
            <person name="Murphy C."/>
            <person name="Neiman D."/>
            <person name="Pearson M."/>
            <person name="Priest M."/>
            <person name="Roberts A."/>
            <person name="Saif S."/>
            <person name="Shea T."/>
            <person name="Sisk P."/>
            <person name="Sykes S."/>
            <person name="Wortman J."/>
            <person name="Nusbaum C."/>
            <person name="Birren B."/>
        </authorList>
    </citation>
    <scope>NUCLEOTIDE SEQUENCE [LARGE SCALE GENOMIC DNA]</scope>
    <source>
        <strain evidence="3">race PST-78</strain>
    </source>
</reference>
<keyword evidence="3" id="KW-1185">Reference proteome</keyword>